<proteinExistence type="predicted"/>
<dbReference type="RefSeq" id="WP_024316308.1">
    <property type="nucleotide sequence ID" value="NZ_ATTO01000032.1"/>
</dbReference>
<evidence type="ECO:0000313" key="2">
    <source>
        <dbReference type="Proteomes" id="UP000019443"/>
    </source>
</evidence>
<geneLocation type="plasmid" evidence="1 2">
    <name>pLPU83d</name>
</geneLocation>
<dbReference type="EMBL" id="HG916855">
    <property type="protein sequence ID" value="CDM62404.1"/>
    <property type="molecule type" value="Genomic_DNA"/>
</dbReference>
<evidence type="ECO:0000313" key="1">
    <source>
        <dbReference type="EMBL" id="CDM62404.1"/>
    </source>
</evidence>
<name>W6RNS9_9HYPH</name>
<gene>
    <name evidence="1" type="ORF">LPU83_pLPU83d_1034</name>
</gene>
<protein>
    <submittedName>
        <fullName evidence="1">Uncharacterized protein</fullName>
    </submittedName>
</protein>
<keyword evidence="1" id="KW-0614">Plasmid</keyword>
<keyword evidence="2" id="KW-1185">Reference proteome</keyword>
<dbReference type="HOGENOM" id="CLU_2571486_0_0_5"/>
<dbReference type="AlphaFoldDB" id="W6RNS9"/>
<organism evidence="1 2">
    <name type="scientific">Rhizobium favelukesii</name>
    <dbReference type="NCBI Taxonomy" id="348824"/>
    <lineage>
        <taxon>Bacteria</taxon>
        <taxon>Pseudomonadati</taxon>
        <taxon>Pseudomonadota</taxon>
        <taxon>Alphaproteobacteria</taxon>
        <taxon>Hyphomicrobiales</taxon>
        <taxon>Rhizobiaceae</taxon>
        <taxon>Rhizobium/Agrobacterium group</taxon>
        <taxon>Rhizobium</taxon>
    </lineage>
</organism>
<dbReference type="Proteomes" id="UP000019443">
    <property type="component" value="Plasmid pLPU83d"/>
</dbReference>
<sequence>MKLLHDWLDDQLEELGQAGYENDTSMFEKHADLLRAQAAADGYDVSELNELCGGDIAAFLRDRQAAMNEADMADKLADDDA</sequence>
<accession>W6RNS9</accession>
<reference evidence="1" key="1">
    <citation type="submission" date="2013-11" db="EMBL/GenBank/DDBJ databases">
        <title>Draft genome sequence of the broad-host-range Rhizobium sp. LPU83 strain, a member of the low-genetic diversity Oregon-like Rhizobium sp. group.</title>
        <authorList>
            <person name="Wibberg D."/>
            <person name="Puehler A."/>
            <person name="Schlueter A."/>
        </authorList>
    </citation>
    <scope>NUCLEOTIDE SEQUENCE [LARGE SCALE GENOMIC DNA]</scope>
    <source>
        <strain evidence="1">LPU83</strain>
        <plasmid evidence="1">pLPU83d</plasmid>
    </source>
</reference>
<dbReference type="KEGG" id="rhl:LPU83_pLPU83d_1034"/>
<dbReference type="PATRIC" id="fig|348824.6.peg.6722"/>